<feature type="domain" description="Glycosyl hydrolase family 13 catalytic" evidence="2">
    <location>
        <begin position="152"/>
        <end position="522"/>
    </location>
</feature>
<dbReference type="PANTHER" id="PTHR43002">
    <property type="entry name" value="GLYCOGEN DEBRANCHING ENZYME"/>
    <property type="match status" value="1"/>
</dbReference>
<accession>A0A450XBW8</accession>
<evidence type="ECO:0000313" key="3">
    <source>
        <dbReference type="EMBL" id="VFK26783.1"/>
    </source>
</evidence>
<dbReference type="InterPro" id="IPR006047">
    <property type="entry name" value="GH13_cat_dom"/>
</dbReference>
<dbReference type="AlphaFoldDB" id="A0A450XBW8"/>
<keyword evidence="1" id="KW-0378">Hydrolase</keyword>
<dbReference type="GO" id="GO:0016798">
    <property type="term" value="F:hydrolase activity, acting on glycosyl bonds"/>
    <property type="evidence" value="ECO:0007669"/>
    <property type="project" value="UniProtKB-KW"/>
</dbReference>
<dbReference type="EMBL" id="CAADFO010000023">
    <property type="protein sequence ID" value="VFK26783.1"/>
    <property type="molecule type" value="Genomic_DNA"/>
</dbReference>
<sequence length="650" mass="74871">MDFDINKVGPAVESDGGFRLGIYLPNITKDDGYEIRARIIHERDQFDPGIEPAVVALEFQGGAYGLWQYEGKLEEIPKDIPNKGRMGQEGRYCYRYECWHNGELVVPIFSDPFCRHSAQGMLSAFHYPVLPAYQWTDGDFKVPAIDDLIVYELMVYEFNRDFDGVIEFLPYLKGLGVNCIELMPVTNIREPFRWGYMPLSHFAIEERYGGEEKLKPLVDTCHREGIAIIHDAVYAHASWDFPFNKVYKLARKDNPMMGEFCEKMFGEGPDFNQPFTQAYFSAVNDYFIHELHMDGFRYDYVPGFYDGPTGQGYARLVYETYGKSKGISRFMDDTGDAGEDSHSRIIQVAEYLEKPREILKETFSSSSKRWWLMQKAEDMIQDMDNPAVSEAFIHDILLMDASDIGWVDENPHAGFPVAPLQFIESHDRSRLMYRLASAIFRRKGWFQSHEQWREGGLDLLSDMDDNQIPDRFEEWQRNWYRLQPFAIALMTAKGVPLIWQGQEFGEYYGLPDSGDLRVLAARPLHWDLFYEKGGRTLVRLYRALAALRHGQPALRGRKHIFYQRESNLNEGLVAYRRDPDGAGSKVMVLINFGPNDRASLSVPFATGRWIEQINHANTSSASEVIESDADDRIFTVELPSFYGKIFVSDS</sequence>
<dbReference type="SUPFAM" id="SSF51445">
    <property type="entry name" value="(Trans)glycosidases"/>
    <property type="match status" value="1"/>
</dbReference>
<dbReference type="Pfam" id="PF00128">
    <property type="entry name" value="Alpha-amylase"/>
    <property type="match status" value="1"/>
</dbReference>
<organism evidence="3">
    <name type="scientific">Candidatus Kentrum sp. MB</name>
    <dbReference type="NCBI Taxonomy" id="2138164"/>
    <lineage>
        <taxon>Bacteria</taxon>
        <taxon>Pseudomonadati</taxon>
        <taxon>Pseudomonadota</taxon>
        <taxon>Gammaproteobacteria</taxon>
        <taxon>Candidatus Kentrum</taxon>
    </lineage>
</organism>
<keyword evidence="1" id="KW-0326">Glycosidase</keyword>
<proteinExistence type="predicted"/>
<evidence type="ECO:0000259" key="2">
    <source>
        <dbReference type="SMART" id="SM00642"/>
    </source>
</evidence>
<evidence type="ECO:0000256" key="1">
    <source>
        <dbReference type="ARBA" id="ARBA00023295"/>
    </source>
</evidence>
<dbReference type="GO" id="GO:0005975">
    <property type="term" value="P:carbohydrate metabolic process"/>
    <property type="evidence" value="ECO:0007669"/>
    <property type="project" value="InterPro"/>
</dbReference>
<reference evidence="3" key="1">
    <citation type="submission" date="2019-02" db="EMBL/GenBank/DDBJ databases">
        <authorList>
            <person name="Gruber-Vodicka R. H."/>
            <person name="Seah K. B. B."/>
        </authorList>
    </citation>
    <scope>NUCLEOTIDE SEQUENCE</scope>
    <source>
        <strain evidence="3">BECK_BZ197</strain>
    </source>
</reference>
<name>A0A450XBW8_9GAMM</name>
<dbReference type="SMART" id="SM00642">
    <property type="entry name" value="Aamy"/>
    <property type="match status" value="1"/>
</dbReference>
<protein>
    <submittedName>
        <fullName evidence="3">1,4-alpha-glucan branching enzyme</fullName>
    </submittedName>
</protein>
<dbReference type="Gene3D" id="3.20.20.80">
    <property type="entry name" value="Glycosidases"/>
    <property type="match status" value="1"/>
</dbReference>
<gene>
    <name evidence="3" type="ORF">BECKMB1821G_GA0114241_10235</name>
</gene>
<dbReference type="InterPro" id="IPR017853">
    <property type="entry name" value="GH"/>
</dbReference>